<feature type="transmembrane region" description="Helical" evidence="1">
    <location>
        <begin position="55"/>
        <end position="72"/>
    </location>
</feature>
<dbReference type="AlphaFoldDB" id="A0AAV5X331"/>
<keyword evidence="4" id="KW-1185">Reference proteome</keyword>
<feature type="non-terminal residue" evidence="3">
    <location>
        <position position="86"/>
    </location>
</feature>
<reference evidence="3" key="1">
    <citation type="submission" date="2023-10" db="EMBL/GenBank/DDBJ databases">
        <title>Genome assembly of Pristionchus species.</title>
        <authorList>
            <person name="Yoshida K."/>
            <person name="Sommer R.J."/>
        </authorList>
    </citation>
    <scope>NUCLEOTIDE SEQUENCE</scope>
    <source>
        <strain evidence="3">RS5133</strain>
    </source>
</reference>
<organism evidence="3 4">
    <name type="scientific">Pristionchus fissidentatus</name>
    <dbReference type="NCBI Taxonomy" id="1538716"/>
    <lineage>
        <taxon>Eukaryota</taxon>
        <taxon>Metazoa</taxon>
        <taxon>Ecdysozoa</taxon>
        <taxon>Nematoda</taxon>
        <taxon>Chromadorea</taxon>
        <taxon>Rhabditida</taxon>
        <taxon>Rhabditina</taxon>
        <taxon>Diplogasteromorpha</taxon>
        <taxon>Diplogasteroidea</taxon>
        <taxon>Neodiplogasteridae</taxon>
        <taxon>Pristionchus</taxon>
    </lineage>
</organism>
<accession>A0AAV5X331</accession>
<evidence type="ECO:0000313" key="2">
    <source>
        <dbReference type="EMBL" id="GMT12198.1"/>
    </source>
</evidence>
<dbReference type="PANTHER" id="PTHR34851:SF5">
    <property type="entry name" value="MARVEL DOMAIN-CONTAINING PROTEIN"/>
    <property type="match status" value="1"/>
</dbReference>
<keyword evidence="1" id="KW-0472">Membrane</keyword>
<feature type="transmembrane region" description="Helical" evidence="1">
    <location>
        <begin position="21"/>
        <end position="49"/>
    </location>
</feature>
<dbReference type="EMBL" id="BTSY01000162">
    <property type="protein sequence ID" value="GMT37500.1"/>
    <property type="molecule type" value="Genomic_DNA"/>
</dbReference>
<evidence type="ECO:0000256" key="1">
    <source>
        <dbReference type="SAM" id="Phobius"/>
    </source>
</evidence>
<feature type="non-terminal residue" evidence="3">
    <location>
        <position position="1"/>
    </location>
</feature>
<evidence type="ECO:0000313" key="3">
    <source>
        <dbReference type="EMBL" id="GMT37500.1"/>
    </source>
</evidence>
<dbReference type="EMBL" id="BTSY01000001">
    <property type="protein sequence ID" value="GMT12198.1"/>
    <property type="molecule type" value="Genomic_DNA"/>
</dbReference>
<sequence length="86" mass="8970">SSISFVMSFFTPRICCCSATVASRVVAVLAIVVNGISAIVGFIGAIWVASLVQTILAMVEIVAAVLVFVACAKQKPALMIPILVMQ</sequence>
<dbReference type="Proteomes" id="UP001432322">
    <property type="component" value="Unassembled WGS sequence"/>
</dbReference>
<name>A0AAV5X331_9BILA</name>
<keyword evidence="1" id="KW-1133">Transmembrane helix</keyword>
<protein>
    <submittedName>
        <fullName evidence="3">Uncharacterized protein</fullName>
    </submittedName>
</protein>
<gene>
    <name evidence="3" type="ORF">PFISCL1PPCAC_28797</name>
    <name evidence="2" type="ORF">PFISCL1PPCAC_3495</name>
</gene>
<evidence type="ECO:0000313" key="4">
    <source>
        <dbReference type="Proteomes" id="UP001432322"/>
    </source>
</evidence>
<dbReference type="PANTHER" id="PTHR34851">
    <property type="entry name" value="PROTEIN CBG05235-RELATED"/>
    <property type="match status" value="1"/>
</dbReference>
<proteinExistence type="predicted"/>
<comment type="caution">
    <text evidence="3">The sequence shown here is derived from an EMBL/GenBank/DDBJ whole genome shotgun (WGS) entry which is preliminary data.</text>
</comment>
<keyword evidence="1" id="KW-0812">Transmembrane</keyword>